<feature type="compositionally biased region" description="Basic and acidic residues" evidence="5">
    <location>
        <begin position="511"/>
        <end position="520"/>
    </location>
</feature>
<keyword evidence="4" id="KW-0965">Cell junction</keyword>
<dbReference type="AlphaFoldDB" id="A0A553NPR9"/>
<evidence type="ECO:0000256" key="3">
    <source>
        <dbReference type="ARBA" id="ARBA00022490"/>
    </source>
</evidence>
<feature type="region of interest" description="Disordered" evidence="5">
    <location>
        <begin position="652"/>
        <end position="687"/>
    </location>
</feature>
<dbReference type="Gene3D" id="3.10.20.90">
    <property type="entry name" value="Phosphatidylinositol 3-kinase Catalytic Subunit, Chain A, domain 1"/>
    <property type="match status" value="1"/>
</dbReference>
<dbReference type="InterPro" id="IPR014847">
    <property type="entry name" value="FA"/>
</dbReference>
<feature type="region of interest" description="Disordered" evidence="5">
    <location>
        <begin position="897"/>
        <end position="961"/>
    </location>
</feature>
<dbReference type="PROSITE" id="PS50057">
    <property type="entry name" value="FERM_3"/>
    <property type="match status" value="1"/>
</dbReference>
<dbReference type="FunFam" id="1.20.80.10:FF:000003">
    <property type="entry name" value="Tyrosine-protein phosphatase non-receptor type 4"/>
    <property type="match status" value="1"/>
</dbReference>
<dbReference type="InterPro" id="IPR019749">
    <property type="entry name" value="Band_41_domain"/>
</dbReference>
<dbReference type="SMART" id="SM01196">
    <property type="entry name" value="FERM_C"/>
    <property type="match status" value="1"/>
</dbReference>
<comment type="subcellular location">
    <subcellularLocation>
        <location evidence="1">Cell junction</location>
    </subcellularLocation>
    <subcellularLocation>
        <location evidence="2">Cytoplasm</location>
    </subcellularLocation>
</comment>
<dbReference type="OrthoDB" id="6235974at2759"/>
<accession>A0A553NPR9</accession>
<keyword evidence="8" id="KW-1185">Reference proteome</keyword>
<protein>
    <recommendedName>
        <fullName evidence="6">FERM domain-containing protein</fullName>
    </recommendedName>
</protein>
<sequence length="961" mass="106415">MECLSCLHQVKSFHVKILLLDKQELIQEVTGKSSGQDLLDVIFKHLNLLETAYFGLRYQDTTNQTHWLDPSRKVGDQLRGISPITLYLGVKFYAADPCRLVEEITRYQFFLQVKSDVLQGRLPVSQDLAIELASYALQSELGDYDSSRHSPGYVSEFRFVSSQTEEMEDDIEQTHRKLQGMLPSEAEMAYLEKVKWLDMYGVDLHPVVGEDNIEYYLGLTPSGIIVLRNRGKVGNYFWPRIAKIYFKGRFFMLRVRDKHNDESTYGFETPSRQACKHLWKCCVEHHAFFRLVQVSPSFGGTGVFSLGSRFRFSGSTEKQALSQVQSIRRPPPNFSRRPSTRYSRRNGQPSMPRDQPDGQADDHPNSYEDGSAKHILNGSLHRNVVGKRSNGILPHRSTSSLPRNVSLRNRAIGSTGRPDLVDQAGPEESLQDLSLQSLQWLESRGLYGTHRTRGNRRGSTSEIGTNNLVNTHVSHRVPSRKSMGNASDNESEASGVSLTSGLHPHQRRRHESGSESEKTSRRTHRSRRKRQGSYKLVESDEQWQAIQQQRSSNHRGRSSSRASGIGIQEAGVRKSGYMNSGAETESEMTAVSSSMRRTRRRQRSRSRSPASEARHRLPAEVLQHVEFGLVEPNSDSVKGEIPFTNVETARPVKLRGYGSPTTPSGSQTPVTGERRSRHNSGGTTQSRTRIHVPAGSMSEVSFPNSMSSQMFRPNMNKSYTDSFEHPPQSSYPPLGLPMPTAMMGKPTAVAISNPAQASTFHSFSQGPPSGTSGVISGAHFNNSSSSSSSAMMIKSSAAVTTTAALASSHQVGLPGISVPSSYHSVPSSISGLPSQTNGWYDSMSTGSNSFVMAQSLINQHHNHTSYPHSVQQGLGSYDYQNDIKSSTPLAGTVNASLSESRSFGNSSTTPGKSRDWNSPFSNPIQPQAQSNTPTPTNGPWNNIPSKPRRYEPSGDEMSTEL</sequence>
<proteinExistence type="predicted"/>
<dbReference type="Proteomes" id="UP000318571">
    <property type="component" value="Chromosome 4"/>
</dbReference>
<dbReference type="GO" id="GO:0070161">
    <property type="term" value="C:anchoring junction"/>
    <property type="evidence" value="ECO:0007669"/>
    <property type="project" value="UniProtKB-SubCell"/>
</dbReference>
<organism evidence="7 8">
    <name type="scientific">Tigriopus californicus</name>
    <name type="common">Marine copepod</name>
    <dbReference type="NCBI Taxonomy" id="6832"/>
    <lineage>
        <taxon>Eukaryota</taxon>
        <taxon>Metazoa</taxon>
        <taxon>Ecdysozoa</taxon>
        <taxon>Arthropoda</taxon>
        <taxon>Crustacea</taxon>
        <taxon>Multicrustacea</taxon>
        <taxon>Hexanauplia</taxon>
        <taxon>Copepoda</taxon>
        <taxon>Harpacticoida</taxon>
        <taxon>Harpacticidae</taxon>
        <taxon>Tigriopus</taxon>
    </lineage>
</organism>
<evidence type="ECO:0000313" key="7">
    <source>
        <dbReference type="EMBL" id="TRY67433.1"/>
    </source>
</evidence>
<evidence type="ECO:0000256" key="4">
    <source>
        <dbReference type="ARBA" id="ARBA00022949"/>
    </source>
</evidence>
<dbReference type="GO" id="GO:0009887">
    <property type="term" value="P:animal organ morphogenesis"/>
    <property type="evidence" value="ECO:0007669"/>
    <property type="project" value="UniProtKB-ARBA"/>
</dbReference>
<feature type="compositionally biased region" description="Polar residues" evidence="5">
    <location>
        <begin position="577"/>
        <end position="589"/>
    </location>
</feature>
<feature type="compositionally biased region" description="Low complexity" evidence="5">
    <location>
        <begin position="559"/>
        <end position="568"/>
    </location>
</feature>
<feature type="compositionally biased region" description="Basic residues" evidence="5">
    <location>
        <begin position="596"/>
        <end position="606"/>
    </location>
</feature>
<dbReference type="SMART" id="SM01195">
    <property type="entry name" value="FA"/>
    <property type="match status" value="1"/>
</dbReference>
<dbReference type="GO" id="GO:0005856">
    <property type="term" value="C:cytoskeleton"/>
    <property type="evidence" value="ECO:0007669"/>
    <property type="project" value="TreeGrafter"/>
</dbReference>
<gene>
    <name evidence="7" type="ORF">TCAL_05249</name>
</gene>
<dbReference type="GO" id="GO:0071944">
    <property type="term" value="C:cell periphery"/>
    <property type="evidence" value="ECO:0007669"/>
    <property type="project" value="UniProtKB-ARBA"/>
</dbReference>
<dbReference type="InterPro" id="IPR029071">
    <property type="entry name" value="Ubiquitin-like_domsf"/>
</dbReference>
<feature type="compositionally biased region" description="Low complexity" evidence="5">
    <location>
        <begin position="931"/>
        <end position="944"/>
    </location>
</feature>
<feature type="compositionally biased region" description="Polar residues" evidence="5">
    <location>
        <begin position="659"/>
        <end position="670"/>
    </location>
</feature>
<dbReference type="InterPro" id="IPR011993">
    <property type="entry name" value="PH-like_dom_sf"/>
</dbReference>
<dbReference type="SUPFAM" id="SSF47031">
    <property type="entry name" value="Second domain of FERM"/>
    <property type="match status" value="1"/>
</dbReference>
<dbReference type="PROSITE" id="PS00661">
    <property type="entry name" value="FERM_2"/>
    <property type="match status" value="1"/>
</dbReference>
<dbReference type="GO" id="GO:0016020">
    <property type="term" value="C:membrane"/>
    <property type="evidence" value="ECO:0007669"/>
    <property type="project" value="UniProtKB-ARBA"/>
</dbReference>
<dbReference type="SMART" id="SM00295">
    <property type="entry name" value="B41"/>
    <property type="match status" value="1"/>
</dbReference>
<dbReference type="InterPro" id="IPR018979">
    <property type="entry name" value="FERM_N"/>
</dbReference>
<dbReference type="STRING" id="6832.A0A553NPR9"/>
<dbReference type="GO" id="GO:0031032">
    <property type="term" value="P:actomyosin structure organization"/>
    <property type="evidence" value="ECO:0007669"/>
    <property type="project" value="TreeGrafter"/>
</dbReference>
<dbReference type="CDD" id="cd14473">
    <property type="entry name" value="FERM_B-lobe"/>
    <property type="match status" value="1"/>
</dbReference>
<dbReference type="GO" id="GO:0005737">
    <property type="term" value="C:cytoplasm"/>
    <property type="evidence" value="ECO:0007669"/>
    <property type="project" value="UniProtKB-SubCell"/>
</dbReference>
<feature type="compositionally biased region" description="Polar residues" evidence="5">
    <location>
        <begin position="396"/>
        <end position="407"/>
    </location>
</feature>
<dbReference type="SUPFAM" id="SSF50729">
    <property type="entry name" value="PH domain-like"/>
    <property type="match status" value="1"/>
</dbReference>
<dbReference type="EMBL" id="VCGU01000011">
    <property type="protein sequence ID" value="TRY67433.1"/>
    <property type="molecule type" value="Genomic_DNA"/>
</dbReference>
<dbReference type="OMA" id="LESHYDQ"/>
<dbReference type="PRINTS" id="PR00935">
    <property type="entry name" value="BAND41"/>
</dbReference>
<dbReference type="Pfam" id="PF09380">
    <property type="entry name" value="FERM_C"/>
    <property type="match status" value="1"/>
</dbReference>
<evidence type="ECO:0000256" key="1">
    <source>
        <dbReference type="ARBA" id="ARBA00004282"/>
    </source>
</evidence>
<feature type="domain" description="FERM" evidence="6">
    <location>
        <begin position="13"/>
        <end position="293"/>
    </location>
</feature>
<dbReference type="Gene3D" id="2.30.29.30">
    <property type="entry name" value="Pleckstrin-homology domain (PH domain)/Phosphotyrosine-binding domain (PTB)"/>
    <property type="match status" value="1"/>
</dbReference>
<dbReference type="Pfam" id="PF09379">
    <property type="entry name" value="FERM_N"/>
    <property type="match status" value="1"/>
</dbReference>
<dbReference type="InterPro" id="IPR018980">
    <property type="entry name" value="FERM_PH-like_C"/>
</dbReference>
<reference evidence="7 8" key="1">
    <citation type="journal article" date="2018" name="Nat. Ecol. Evol.">
        <title>Genomic signatures of mitonuclear coevolution across populations of Tigriopus californicus.</title>
        <authorList>
            <person name="Barreto F.S."/>
            <person name="Watson E.T."/>
            <person name="Lima T.G."/>
            <person name="Willett C.S."/>
            <person name="Edmands S."/>
            <person name="Li W."/>
            <person name="Burton R.S."/>
        </authorList>
    </citation>
    <scope>NUCLEOTIDE SEQUENCE [LARGE SCALE GENOMIC DNA]</scope>
    <source>
        <strain evidence="7 8">San Diego</strain>
    </source>
</reference>
<dbReference type="InterPro" id="IPR019747">
    <property type="entry name" value="FERM_CS"/>
</dbReference>
<dbReference type="PANTHER" id="PTHR23280:SF4">
    <property type="entry name" value="BAND 4.1-LIKE PROTEIN 4A"/>
    <property type="match status" value="1"/>
</dbReference>
<dbReference type="InterPro" id="IPR019748">
    <property type="entry name" value="FERM_central"/>
</dbReference>
<dbReference type="PROSITE" id="PS00660">
    <property type="entry name" value="FERM_1"/>
    <property type="match status" value="1"/>
</dbReference>
<evidence type="ECO:0000259" key="6">
    <source>
        <dbReference type="PROSITE" id="PS50057"/>
    </source>
</evidence>
<feature type="compositionally biased region" description="Polar residues" evidence="5">
    <location>
        <begin position="457"/>
        <end position="472"/>
    </location>
</feature>
<dbReference type="Pfam" id="PF08736">
    <property type="entry name" value="FA"/>
    <property type="match status" value="1"/>
</dbReference>
<feature type="region of interest" description="Disordered" evidence="5">
    <location>
        <begin position="321"/>
        <end position="373"/>
    </location>
</feature>
<comment type="caution">
    <text evidence="7">The sequence shown here is derived from an EMBL/GenBank/DDBJ whole genome shotgun (WGS) entry which is preliminary data.</text>
</comment>
<dbReference type="Pfam" id="PF00373">
    <property type="entry name" value="FERM_M"/>
    <property type="match status" value="1"/>
</dbReference>
<evidence type="ECO:0000256" key="5">
    <source>
        <dbReference type="SAM" id="MobiDB-lite"/>
    </source>
</evidence>
<name>A0A553NPR9_TIGCA</name>
<keyword evidence="3" id="KW-0963">Cytoplasm</keyword>
<feature type="compositionally biased region" description="Polar residues" evidence="5">
    <location>
        <begin position="897"/>
        <end position="930"/>
    </location>
</feature>
<dbReference type="FunFam" id="2.30.29.30:FF:000002">
    <property type="entry name" value="Band 4.1-like protein 5 isoform 1"/>
    <property type="match status" value="1"/>
</dbReference>
<feature type="region of interest" description="Disordered" evidence="5">
    <location>
        <begin position="449"/>
        <end position="616"/>
    </location>
</feature>
<dbReference type="GO" id="GO:0048731">
    <property type="term" value="P:system development"/>
    <property type="evidence" value="ECO:0007669"/>
    <property type="project" value="UniProtKB-ARBA"/>
</dbReference>
<dbReference type="SUPFAM" id="SSF54236">
    <property type="entry name" value="Ubiquitin-like"/>
    <property type="match status" value="1"/>
</dbReference>
<dbReference type="CDD" id="cd13186">
    <property type="entry name" value="FERM_C_NBL4_NBL5"/>
    <property type="match status" value="1"/>
</dbReference>
<dbReference type="InterPro" id="IPR035963">
    <property type="entry name" value="FERM_2"/>
</dbReference>
<dbReference type="Gene3D" id="1.20.80.10">
    <property type="match status" value="1"/>
</dbReference>
<feature type="compositionally biased region" description="Basic and acidic residues" evidence="5">
    <location>
        <begin position="354"/>
        <end position="372"/>
    </location>
</feature>
<evidence type="ECO:0000256" key="2">
    <source>
        <dbReference type="ARBA" id="ARBA00004496"/>
    </source>
</evidence>
<dbReference type="InterPro" id="IPR014352">
    <property type="entry name" value="FERM/acyl-CoA-bd_prot_sf"/>
</dbReference>
<evidence type="ECO:0000313" key="8">
    <source>
        <dbReference type="Proteomes" id="UP000318571"/>
    </source>
</evidence>
<feature type="compositionally biased region" description="Basic residues" evidence="5">
    <location>
        <begin position="521"/>
        <end position="532"/>
    </location>
</feature>
<feature type="region of interest" description="Disordered" evidence="5">
    <location>
        <begin position="388"/>
        <end position="424"/>
    </location>
</feature>
<feature type="compositionally biased region" description="Polar residues" evidence="5">
    <location>
        <begin position="482"/>
        <end position="500"/>
    </location>
</feature>
<dbReference type="PANTHER" id="PTHR23280">
    <property type="entry name" value="4.1 G PROTEIN"/>
    <property type="match status" value="1"/>
</dbReference>
<dbReference type="InterPro" id="IPR000299">
    <property type="entry name" value="FERM_domain"/>
</dbReference>